<dbReference type="InterPro" id="IPR050700">
    <property type="entry name" value="YIM1/Zinc_Alcohol_DH_Fams"/>
</dbReference>
<accession>M2PBN4</accession>
<dbReference type="AlphaFoldDB" id="M2PBN4"/>
<dbReference type="Pfam" id="PF08240">
    <property type="entry name" value="ADH_N"/>
    <property type="match status" value="1"/>
</dbReference>
<dbReference type="InterPro" id="IPR013154">
    <property type="entry name" value="ADH-like_N"/>
</dbReference>
<dbReference type="STRING" id="914234.M2PBN4"/>
<name>M2PBN4_CERS8</name>
<dbReference type="SUPFAM" id="SSF50129">
    <property type="entry name" value="GroES-like"/>
    <property type="match status" value="1"/>
</dbReference>
<reference evidence="2 3" key="1">
    <citation type="journal article" date="2012" name="Proc. Natl. Acad. Sci. U.S.A.">
        <title>Comparative genomics of Ceriporiopsis subvermispora and Phanerochaete chrysosporium provide insight into selective ligninolysis.</title>
        <authorList>
            <person name="Fernandez-Fueyo E."/>
            <person name="Ruiz-Duenas F.J."/>
            <person name="Ferreira P."/>
            <person name="Floudas D."/>
            <person name="Hibbett D.S."/>
            <person name="Canessa P."/>
            <person name="Larrondo L.F."/>
            <person name="James T.Y."/>
            <person name="Seelenfreund D."/>
            <person name="Lobos S."/>
            <person name="Polanco R."/>
            <person name="Tello M."/>
            <person name="Honda Y."/>
            <person name="Watanabe T."/>
            <person name="Watanabe T."/>
            <person name="Ryu J.S."/>
            <person name="Kubicek C.P."/>
            <person name="Schmoll M."/>
            <person name="Gaskell J."/>
            <person name="Hammel K.E."/>
            <person name="St John F.J."/>
            <person name="Vanden Wymelenberg A."/>
            <person name="Sabat G."/>
            <person name="Splinter BonDurant S."/>
            <person name="Syed K."/>
            <person name="Yadav J.S."/>
            <person name="Doddapaneni H."/>
            <person name="Subramanian V."/>
            <person name="Lavin J.L."/>
            <person name="Oguiza J.A."/>
            <person name="Perez G."/>
            <person name="Pisabarro A.G."/>
            <person name="Ramirez L."/>
            <person name="Santoyo F."/>
            <person name="Master E."/>
            <person name="Coutinho P.M."/>
            <person name="Henrissat B."/>
            <person name="Lombard V."/>
            <person name="Magnuson J.K."/>
            <person name="Kuees U."/>
            <person name="Hori C."/>
            <person name="Igarashi K."/>
            <person name="Samejima M."/>
            <person name="Held B.W."/>
            <person name="Barry K.W."/>
            <person name="LaButti K.M."/>
            <person name="Lapidus A."/>
            <person name="Lindquist E.A."/>
            <person name="Lucas S.M."/>
            <person name="Riley R."/>
            <person name="Salamov A.A."/>
            <person name="Hoffmeister D."/>
            <person name="Schwenk D."/>
            <person name="Hadar Y."/>
            <person name="Yarden O."/>
            <person name="de Vries R.P."/>
            <person name="Wiebenga A."/>
            <person name="Stenlid J."/>
            <person name="Eastwood D."/>
            <person name="Grigoriev I.V."/>
            <person name="Berka R.M."/>
            <person name="Blanchette R.A."/>
            <person name="Kersten P."/>
            <person name="Martinez A.T."/>
            <person name="Vicuna R."/>
            <person name="Cullen D."/>
        </authorList>
    </citation>
    <scope>NUCLEOTIDE SEQUENCE [LARGE SCALE GENOMIC DNA]</scope>
    <source>
        <strain evidence="2 3">B</strain>
    </source>
</reference>
<organism evidence="2 3">
    <name type="scientific">Ceriporiopsis subvermispora (strain B)</name>
    <name type="common">White-rot fungus</name>
    <name type="synonym">Gelatoporia subvermispora</name>
    <dbReference type="NCBI Taxonomy" id="914234"/>
    <lineage>
        <taxon>Eukaryota</taxon>
        <taxon>Fungi</taxon>
        <taxon>Dikarya</taxon>
        <taxon>Basidiomycota</taxon>
        <taxon>Agaricomycotina</taxon>
        <taxon>Agaricomycetes</taxon>
        <taxon>Polyporales</taxon>
        <taxon>Gelatoporiaceae</taxon>
        <taxon>Gelatoporia</taxon>
    </lineage>
</organism>
<keyword evidence="3" id="KW-1185">Reference proteome</keyword>
<dbReference type="GO" id="GO:0016491">
    <property type="term" value="F:oxidoreductase activity"/>
    <property type="evidence" value="ECO:0007669"/>
    <property type="project" value="InterPro"/>
</dbReference>
<dbReference type="Gene3D" id="3.40.50.720">
    <property type="entry name" value="NAD(P)-binding Rossmann-like Domain"/>
    <property type="match status" value="1"/>
</dbReference>
<proteinExistence type="predicted"/>
<dbReference type="InterPro" id="IPR036291">
    <property type="entry name" value="NAD(P)-bd_dom_sf"/>
</dbReference>
<dbReference type="Proteomes" id="UP000016930">
    <property type="component" value="Unassembled WGS sequence"/>
</dbReference>
<sequence>MSTPATPPTMRAWRVMRRGDPAKALRFDEKMSVPSELPEGHVLVKVQAAALNPIGYKLMQLLPNFLMKRPHVAEYDLTGIVVDGNGTKWKTGDAVYGLVGTPQTKKYGQGALSEYTRLPASNLLARSADMPPTQAAGLAMAGLTAYQALFRVGGLQPGQTVFVNGGSTSVGAFAIQLAKAAGCTVTASASGKNEQFVRGLGADEFFDYTKEPLHAQLVARPPPSKYHMILEAAGLIDTALYTHSEAYLVTGGVFVSVGPQPKGFDVPAISKFGWNVFIKPAWLCGTKHRFEILSVSPIEEDMQAFAKHIAEGQVKAVVDSVFEFQDALKAYERIMTGRATGKVVVKVDSEVQ</sequence>
<dbReference type="SMART" id="SM00829">
    <property type="entry name" value="PKS_ER"/>
    <property type="match status" value="1"/>
</dbReference>
<dbReference type="PANTHER" id="PTHR11695:SF294">
    <property type="entry name" value="RETICULON-4-INTERACTING PROTEIN 1, MITOCHONDRIAL"/>
    <property type="match status" value="1"/>
</dbReference>
<dbReference type="Pfam" id="PF13602">
    <property type="entry name" value="ADH_zinc_N_2"/>
    <property type="match status" value="1"/>
</dbReference>
<dbReference type="InterPro" id="IPR011032">
    <property type="entry name" value="GroES-like_sf"/>
</dbReference>
<protein>
    <recommendedName>
        <fullName evidence="1">Enoyl reductase (ER) domain-containing protein</fullName>
    </recommendedName>
</protein>
<feature type="domain" description="Enoyl reductase (ER)" evidence="1">
    <location>
        <begin position="20"/>
        <end position="345"/>
    </location>
</feature>
<dbReference type="CDD" id="cd08267">
    <property type="entry name" value="MDR1"/>
    <property type="match status" value="1"/>
</dbReference>
<dbReference type="PANTHER" id="PTHR11695">
    <property type="entry name" value="ALCOHOL DEHYDROGENASE RELATED"/>
    <property type="match status" value="1"/>
</dbReference>
<dbReference type="HOGENOM" id="CLU_026673_3_3_1"/>
<dbReference type="GO" id="GO:0005739">
    <property type="term" value="C:mitochondrion"/>
    <property type="evidence" value="ECO:0007669"/>
    <property type="project" value="TreeGrafter"/>
</dbReference>
<gene>
    <name evidence="2" type="ORF">CERSUDRAFT_118408</name>
</gene>
<evidence type="ECO:0000259" key="1">
    <source>
        <dbReference type="SMART" id="SM00829"/>
    </source>
</evidence>
<evidence type="ECO:0000313" key="2">
    <source>
        <dbReference type="EMBL" id="EMD32979.1"/>
    </source>
</evidence>
<evidence type="ECO:0000313" key="3">
    <source>
        <dbReference type="Proteomes" id="UP000016930"/>
    </source>
</evidence>
<dbReference type="OrthoDB" id="3509362at2759"/>
<dbReference type="Gene3D" id="3.90.180.10">
    <property type="entry name" value="Medium-chain alcohol dehydrogenases, catalytic domain"/>
    <property type="match status" value="1"/>
</dbReference>
<dbReference type="EMBL" id="KB445808">
    <property type="protein sequence ID" value="EMD32979.1"/>
    <property type="molecule type" value="Genomic_DNA"/>
</dbReference>
<dbReference type="InterPro" id="IPR020843">
    <property type="entry name" value="ER"/>
</dbReference>
<dbReference type="SUPFAM" id="SSF51735">
    <property type="entry name" value="NAD(P)-binding Rossmann-fold domains"/>
    <property type="match status" value="1"/>
</dbReference>